<dbReference type="Pfam" id="PF00004">
    <property type="entry name" value="AAA"/>
    <property type="match status" value="1"/>
</dbReference>
<feature type="compositionally biased region" description="Low complexity" evidence="9">
    <location>
        <begin position="233"/>
        <end position="242"/>
    </location>
</feature>
<sequence length="1052" mass="120810">MVKTRTNFENSDDENDESIALRRTRRQQKMSADQNFYRHSEKINGCEGSSSGRSALSKHESDDSFQPRKLRARSRRSMSSHSLRYMISDMVNVIGKRKRIGSNSQQNVRRSNRQRKTLYNSMNESAIESAPYHEIPEPDLYYTPPISLNNHSPDDDDNEKSKKKIKSELKRLGAVATPSDIESDMYSRVKQSRRKINTDTGAVADTEETEEASCNEIVTKRRLRRPIIREPVSSDSESNTESASEEILESRGPTKYCLRPKRAVTQKELPEQVNSTHGPRKRYHFRRRHHRLSFQSPVMLNHRRRRFAHNSSDSSSDETHFERRKSENMMRARSRCLPMNFEAKDSLKGLLRDRQSVGTSLADIDPMDIDRSILFDSIGGLDEHIKSLKEMVLFPLLYPEVFTKYKIQPPRGVLFHGPPGTGKTLVARALANECSQGDRKVAFFMRKGADCLSKWVGESERQLRLLFDQAYIMRPSIIFFDEIDGIAPVRSTRQDQIHSSIVSTLLALMDGLDNRGEVIIIGATNRIEAIDPALRRPGRFDREFYFPLPSLNSRKNILAIHTKDWNPSLNSNIINTLAVLTVNYCGADLKALCAETALIAVKRCYPQIYKSRQKLLLNIDKINIEVNDFIVAMKKLVPAAQRSSNSCARPLSIVVKPLLYRMLQKVVDVISEIYPAVKAQGSDNVPFMNLNDSYENGNFDDVSLQPLQWVGNFKPRLLIHGEKGQGHTTHLGAAVLHHFESISHLKLDLPTLYSVSTRTPEESLANVFLEAYKRIPAIIYMPCVNKWWNVLSDTLRITLCTLIDEMESNIPILILATSDCHADDLPEDLHEIFGESRSSKRLIAMSNPSRKERESFFLPLFENHIYRKPSLPQNSEELEELPLAPPPEPRQLTETELENLRKREESTLRELRLFLRDVLSKLSKDRRFSIFVKPVDVEEVPDYLEVIKTPMALETMMAKIDTHQYHSTSTFLKDIDLICYNALEYNPDRAPTDKMIRHRACALRDSAYALIDEVQSEFEEQCKRIEERRSKRGLYQFLSTLLGKIMCPKLYM</sequence>
<dbReference type="PROSITE" id="PS00633">
    <property type="entry name" value="BROMODOMAIN_1"/>
    <property type="match status" value="1"/>
</dbReference>
<evidence type="ECO:0000256" key="7">
    <source>
        <dbReference type="ARBA" id="ARBA00075625"/>
    </source>
</evidence>
<dbReference type="Proteomes" id="UP000288716">
    <property type="component" value="Unassembled WGS sequence"/>
</dbReference>
<evidence type="ECO:0000256" key="8">
    <source>
        <dbReference type="PROSITE-ProRule" id="PRU00035"/>
    </source>
</evidence>
<dbReference type="GO" id="GO:0016887">
    <property type="term" value="F:ATP hydrolysis activity"/>
    <property type="evidence" value="ECO:0007669"/>
    <property type="project" value="InterPro"/>
</dbReference>
<accession>A0A443SM53</accession>
<keyword evidence="4 8" id="KW-0103">Bromodomain</keyword>
<keyword evidence="3" id="KW-0067">ATP-binding</keyword>
<comment type="function">
    <text evidence="5">Thought to form a complex that enhances transcription from repetitive DNA sequences by modulating chromatin structure.</text>
</comment>
<protein>
    <recommendedName>
        <fullName evidence="6">Tat-binding homolog 7</fullName>
    </recommendedName>
    <alternativeName>
        <fullName evidence="7">Lin-48 expression abnormal protein 1</fullName>
    </alternativeName>
</protein>
<dbReference type="Pfam" id="PF17862">
    <property type="entry name" value="AAA_lid_3"/>
    <property type="match status" value="1"/>
</dbReference>
<feature type="region of interest" description="Disordered" evidence="9">
    <location>
        <begin position="1"/>
        <end position="81"/>
    </location>
</feature>
<dbReference type="PRINTS" id="PR00503">
    <property type="entry name" value="BROMODOMAIN"/>
</dbReference>
<dbReference type="GO" id="GO:0045815">
    <property type="term" value="P:transcription initiation-coupled chromatin remodeling"/>
    <property type="evidence" value="ECO:0007669"/>
    <property type="project" value="TreeGrafter"/>
</dbReference>
<dbReference type="SUPFAM" id="SSF47370">
    <property type="entry name" value="Bromodomain"/>
    <property type="match status" value="1"/>
</dbReference>
<feature type="compositionally biased region" description="Basic and acidic residues" evidence="9">
    <location>
        <begin position="57"/>
        <end position="66"/>
    </location>
</feature>
<dbReference type="InterPro" id="IPR045199">
    <property type="entry name" value="ATAD2-like"/>
</dbReference>
<dbReference type="GO" id="GO:0005634">
    <property type="term" value="C:nucleus"/>
    <property type="evidence" value="ECO:0007669"/>
    <property type="project" value="TreeGrafter"/>
</dbReference>
<feature type="domain" description="Bromo" evidence="10">
    <location>
        <begin position="923"/>
        <end position="993"/>
    </location>
</feature>
<dbReference type="InterPro" id="IPR003960">
    <property type="entry name" value="ATPase_AAA_CS"/>
</dbReference>
<keyword evidence="2" id="KW-0547">Nucleotide-binding</keyword>
<reference evidence="11 12" key="1">
    <citation type="journal article" date="2018" name="Gigascience">
        <title>Genomes of trombidid mites reveal novel predicted allergens and laterally-transferred genes associated with secondary metabolism.</title>
        <authorList>
            <person name="Dong X."/>
            <person name="Chaisiri K."/>
            <person name="Xia D."/>
            <person name="Armstrong S.D."/>
            <person name="Fang Y."/>
            <person name="Donnelly M.J."/>
            <person name="Kadowaki T."/>
            <person name="McGarry J.W."/>
            <person name="Darby A.C."/>
            <person name="Makepeace B.L."/>
        </authorList>
    </citation>
    <scope>NUCLEOTIDE SEQUENCE [LARGE SCALE GENOMIC DNA]</scope>
    <source>
        <strain evidence="11">UoL-UT</strain>
    </source>
</reference>
<evidence type="ECO:0000259" key="10">
    <source>
        <dbReference type="PROSITE" id="PS50014"/>
    </source>
</evidence>
<evidence type="ECO:0000256" key="4">
    <source>
        <dbReference type="ARBA" id="ARBA00023117"/>
    </source>
</evidence>
<evidence type="ECO:0000256" key="3">
    <source>
        <dbReference type="ARBA" id="ARBA00022840"/>
    </source>
</evidence>
<comment type="similarity">
    <text evidence="1">Belongs to the AAA ATPase family.</text>
</comment>
<feature type="region of interest" description="Disordered" evidence="9">
    <location>
        <begin position="229"/>
        <end position="283"/>
    </location>
</feature>
<dbReference type="InterPro" id="IPR001487">
    <property type="entry name" value="Bromodomain"/>
</dbReference>
<dbReference type="Pfam" id="PF00439">
    <property type="entry name" value="Bromodomain"/>
    <property type="match status" value="1"/>
</dbReference>
<dbReference type="InterPro" id="IPR036427">
    <property type="entry name" value="Bromodomain-like_sf"/>
</dbReference>
<dbReference type="SUPFAM" id="SSF52540">
    <property type="entry name" value="P-loop containing nucleoside triphosphate hydrolases"/>
    <property type="match status" value="2"/>
</dbReference>
<organism evidence="11 12">
    <name type="scientific">Leptotrombidium deliense</name>
    <dbReference type="NCBI Taxonomy" id="299467"/>
    <lineage>
        <taxon>Eukaryota</taxon>
        <taxon>Metazoa</taxon>
        <taxon>Ecdysozoa</taxon>
        <taxon>Arthropoda</taxon>
        <taxon>Chelicerata</taxon>
        <taxon>Arachnida</taxon>
        <taxon>Acari</taxon>
        <taxon>Acariformes</taxon>
        <taxon>Trombidiformes</taxon>
        <taxon>Prostigmata</taxon>
        <taxon>Anystina</taxon>
        <taxon>Parasitengona</taxon>
        <taxon>Trombiculoidea</taxon>
        <taxon>Trombiculidae</taxon>
        <taxon>Leptotrombidium</taxon>
    </lineage>
</organism>
<dbReference type="CDD" id="cd19517">
    <property type="entry name" value="RecA-like_Yta7-like"/>
    <property type="match status" value="1"/>
</dbReference>
<evidence type="ECO:0000256" key="6">
    <source>
        <dbReference type="ARBA" id="ARBA00074192"/>
    </source>
</evidence>
<gene>
    <name evidence="11" type="ORF">B4U80_07233</name>
</gene>
<feature type="region of interest" description="Disordered" evidence="9">
    <location>
        <begin position="308"/>
        <end position="329"/>
    </location>
</feature>
<dbReference type="Gene3D" id="3.40.50.300">
    <property type="entry name" value="P-loop containing nucleotide triphosphate hydrolases"/>
    <property type="match status" value="1"/>
</dbReference>
<evidence type="ECO:0000256" key="5">
    <source>
        <dbReference type="ARBA" id="ARBA00057193"/>
    </source>
</evidence>
<evidence type="ECO:0000256" key="1">
    <source>
        <dbReference type="ARBA" id="ARBA00006914"/>
    </source>
</evidence>
<evidence type="ECO:0000313" key="12">
    <source>
        <dbReference type="Proteomes" id="UP000288716"/>
    </source>
</evidence>
<dbReference type="OrthoDB" id="6506120at2759"/>
<dbReference type="InterPro" id="IPR018359">
    <property type="entry name" value="Bromodomain_CS"/>
</dbReference>
<dbReference type="InterPro" id="IPR003593">
    <property type="entry name" value="AAA+_ATPase"/>
</dbReference>
<dbReference type="GO" id="GO:0006337">
    <property type="term" value="P:nucleosome disassembly"/>
    <property type="evidence" value="ECO:0007669"/>
    <property type="project" value="TreeGrafter"/>
</dbReference>
<evidence type="ECO:0000256" key="2">
    <source>
        <dbReference type="ARBA" id="ARBA00022741"/>
    </source>
</evidence>
<proteinExistence type="inferred from homology"/>
<dbReference type="FunFam" id="3.40.50.300:FF:000061">
    <property type="entry name" value="ATPase family, AAA domain-containing 2"/>
    <property type="match status" value="1"/>
</dbReference>
<dbReference type="PANTHER" id="PTHR23069:SF0">
    <property type="entry name" value="TAT-BINDING HOMOLOG 7"/>
    <property type="match status" value="1"/>
</dbReference>
<comment type="caution">
    <text evidence="11">The sequence shown here is derived from an EMBL/GenBank/DDBJ whole genome shotgun (WGS) entry which is preliminary data.</text>
</comment>
<dbReference type="SMART" id="SM00382">
    <property type="entry name" value="AAA"/>
    <property type="match status" value="1"/>
</dbReference>
<feature type="region of interest" description="Disordered" evidence="9">
    <location>
        <begin position="129"/>
        <end position="169"/>
    </location>
</feature>
<dbReference type="VEuPathDB" id="VectorBase:LDEU003422"/>
<dbReference type="SMART" id="SM00297">
    <property type="entry name" value="BROMO"/>
    <property type="match status" value="1"/>
</dbReference>
<dbReference type="AlphaFoldDB" id="A0A443SM53"/>
<dbReference type="EMBL" id="NCKV01001288">
    <property type="protein sequence ID" value="RWS28616.1"/>
    <property type="molecule type" value="Genomic_DNA"/>
</dbReference>
<dbReference type="STRING" id="299467.A0A443SM53"/>
<dbReference type="Gene3D" id="1.10.8.60">
    <property type="match status" value="1"/>
</dbReference>
<evidence type="ECO:0000313" key="11">
    <source>
        <dbReference type="EMBL" id="RWS28616.1"/>
    </source>
</evidence>
<dbReference type="PROSITE" id="PS00674">
    <property type="entry name" value="AAA"/>
    <property type="match status" value="1"/>
</dbReference>
<dbReference type="Gene3D" id="1.20.920.10">
    <property type="entry name" value="Bromodomain-like"/>
    <property type="match status" value="1"/>
</dbReference>
<dbReference type="PROSITE" id="PS50014">
    <property type="entry name" value="BROMODOMAIN_2"/>
    <property type="match status" value="1"/>
</dbReference>
<feature type="compositionally biased region" description="Basic and acidic residues" evidence="9">
    <location>
        <begin position="317"/>
        <end position="329"/>
    </location>
</feature>
<feature type="compositionally biased region" description="Basic residues" evidence="9">
    <location>
        <begin position="68"/>
        <end position="78"/>
    </location>
</feature>
<dbReference type="PANTHER" id="PTHR23069">
    <property type="entry name" value="AAA DOMAIN-CONTAINING"/>
    <property type="match status" value="1"/>
</dbReference>
<evidence type="ECO:0000256" key="9">
    <source>
        <dbReference type="SAM" id="MobiDB-lite"/>
    </source>
</evidence>
<keyword evidence="12" id="KW-1185">Reference proteome</keyword>
<dbReference type="GO" id="GO:0003682">
    <property type="term" value="F:chromatin binding"/>
    <property type="evidence" value="ECO:0007669"/>
    <property type="project" value="TreeGrafter"/>
</dbReference>
<name>A0A443SM53_9ACAR</name>
<dbReference type="FunFam" id="1.10.8.60:FF:000016">
    <property type="entry name" value="ATPase family AAA domain-containing protein 2B"/>
    <property type="match status" value="1"/>
</dbReference>
<dbReference type="CDD" id="cd05528">
    <property type="entry name" value="Bromo_AAA"/>
    <property type="match status" value="1"/>
</dbReference>
<dbReference type="GO" id="GO:0005524">
    <property type="term" value="F:ATP binding"/>
    <property type="evidence" value="ECO:0007669"/>
    <property type="project" value="UniProtKB-KW"/>
</dbReference>
<dbReference type="InterPro" id="IPR027417">
    <property type="entry name" value="P-loop_NTPase"/>
</dbReference>
<dbReference type="GO" id="GO:0042393">
    <property type="term" value="F:histone binding"/>
    <property type="evidence" value="ECO:0007669"/>
    <property type="project" value="TreeGrafter"/>
</dbReference>
<dbReference type="InterPro" id="IPR041569">
    <property type="entry name" value="AAA_lid_3"/>
</dbReference>
<dbReference type="GO" id="GO:0006334">
    <property type="term" value="P:nucleosome assembly"/>
    <property type="evidence" value="ECO:0007669"/>
    <property type="project" value="TreeGrafter"/>
</dbReference>
<dbReference type="InterPro" id="IPR003959">
    <property type="entry name" value="ATPase_AAA_core"/>
</dbReference>